<dbReference type="Proteomes" id="UP001141806">
    <property type="component" value="Unassembled WGS sequence"/>
</dbReference>
<name>A0A9Q0QXX8_9MAGN</name>
<evidence type="ECO:0000313" key="3">
    <source>
        <dbReference type="Proteomes" id="UP001141806"/>
    </source>
</evidence>
<comment type="caution">
    <text evidence="2">The sequence shown here is derived from an EMBL/GenBank/DDBJ whole genome shotgun (WGS) entry which is preliminary data.</text>
</comment>
<dbReference type="EMBL" id="JAMYWD010000003">
    <property type="protein sequence ID" value="KAJ4976180.1"/>
    <property type="molecule type" value="Genomic_DNA"/>
</dbReference>
<organism evidence="2 3">
    <name type="scientific">Protea cynaroides</name>
    <dbReference type="NCBI Taxonomy" id="273540"/>
    <lineage>
        <taxon>Eukaryota</taxon>
        <taxon>Viridiplantae</taxon>
        <taxon>Streptophyta</taxon>
        <taxon>Embryophyta</taxon>
        <taxon>Tracheophyta</taxon>
        <taxon>Spermatophyta</taxon>
        <taxon>Magnoliopsida</taxon>
        <taxon>Proteales</taxon>
        <taxon>Proteaceae</taxon>
        <taxon>Protea</taxon>
    </lineage>
</organism>
<protein>
    <submittedName>
        <fullName evidence="2">Uncharacterized protein</fullName>
    </submittedName>
</protein>
<dbReference type="AlphaFoldDB" id="A0A9Q0QXX8"/>
<feature type="region of interest" description="Disordered" evidence="1">
    <location>
        <begin position="1"/>
        <end position="42"/>
    </location>
</feature>
<reference evidence="2" key="1">
    <citation type="journal article" date="2023" name="Plant J.">
        <title>The genome of the king protea, Protea cynaroides.</title>
        <authorList>
            <person name="Chang J."/>
            <person name="Duong T.A."/>
            <person name="Schoeman C."/>
            <person name="Ma X."/>
            <person name="Roodt D."/>
            <person name="Barker N."/>
            <person name="Li Z."/>
            <person name="Van de Peer Y."/>
            <person name="Mizrachi E."/>
        </authorList>
    </citation>
    <scope>NUCLEOTIDE SEQUENCE</scope>
    <source>
        <tissue evidence="2">Young leaves</tissue>
    </source>
</reference>
<proteinExistence type="predicted"/>
<evidence type="ECO:0000313" key="2">
    <source>
        <dbReference type="EMBL" id="KAJ4976180.1"/>
    </source>
</evidence>
<feature type="compositionally biased region" description="Basic residues" evidence="1">
    <location>
        <begin position="24"/>
        <end position="34"/>
    </location>
</feature>
<accession>A0A9Q0QXX8</accession>
<keyword evidence="3" id="KW-1185">Reference proteome</keyword>
<evidence type="ECO:0000256" key="1">
    <source>
        <dbReference type="SAM" id="MobiDB-lite"/>
    </source>
</evidence>
<gene>
    <name evidence="2" type="ORF">NE237_001286</name>
</gene>
<sequence length="121" mass="13230">MCTGGRGSGGERENEPLLPDNMKVKRSNGGHHSVHIPIHSQSSDPVLPCCLVTEDLSQGGSRFANWRISLAALDLHRPNHLEPLFLPSPLMNKLFLTVAVDKAVVGSGIRIFVKRFIMFGC</sequence>